<dbReference type="EMBL" id="FNET01000005">
    <property type="protein sequence ID" value="SDK30139.1"/>
    <property type="molecule type" value="Genomic_DNA"/>
</dbReference>
<organism evidence="1 2">
    <name type="scientific">Lentzea albidocapillata subsp. violacea</name>
    <dbReference type="NCBI Taxonomy" id="128104"/>
    <lineage>
        <taxon>Bacteria</taxon>
        <taxon>Bacillati</taxon>
        <taxon>Actinomycetota</taxon>
        <taxon>Actinomycetes</taxon>
        <taxon>Pseudonocardiales</taxon>
        <taxon>Pseudonocardiaceae</taxon>
        <taxon>Lentzea</taxon>
    </lineage>
</organism>
<sequence length="161" mass="18395">MPVEMTYDEKRLVRLARAMKSEEDGKALRKDMVKEFRGALNPTRTKARAAIRAMPSKGHAGMKLRSRVAAKVMVQIRPTGKFPGATLKAKKTPNVRKFRNAPKRLNQKSFRRPMIGNPRQRVRQVGAPGWFDKTVRADRSAHKRAARNVIKAAEKRLRRKV</sequence>
<gene>
    <name evidence="1" type="ORF">SAMN04488074_105104</name>
</gene>
<dbReference type="Proteomes" id="UP000199682">
    <property type="component" value="Unassembled WGS sequence"/>
</dbReference>
<evidence type="ECO:0008006" key="3">
    <source>
        <dbReference type="Google" id="ProtNLM"/>
    </source>
</evidence>
<evidence type="ECO:0000313" key="2">
    <source>
        <dbReference type="Proteomes" id="UP000199682"/>
    </source>
</evidence>
<dbReference type="RefSeq" id="WP_090006156.1">
    <property type="nucleotide sequence ID" value="NZ_FNET01000005.1"/>
</dbReference>
<proteinExistence type="predicted"/>
<dbReference type="AlphaFoldDB" id="A0A1G9AS37"/>
<name>A0A1G9AS37_9PSEU</name>
<evidence type="ECO:0000313" key="1">
    <source>
        <dbReference type="EMBL" id="SDK30139.1"/>
    </source>
</evidence>
<reference evidence="2" key="1">
    <citation type="submission" date="2016-10" db="EMBL/GenBank/DDBJ databases">
        <authorList>
            <person name="Varghese N."/>
            <person name="Submissions S."/>
        </authorList>
    </citation>
    <scope>NUCLEOTIDE SEQUENCE [LARGE SCALE GENOMIC DNA]</scope>
    <source>
        <strain evidence="2">DSM 44796</strain>
    </source>
</reference>
<protein>
    <recommendedName>
        <fullName evidence="3">Phage protein, HK97 gp10 family</fullName>
    </recommendedName>
</protein>
<accession>A0A1G9AS37</accession>